<accession>R4XHK6</accession>
<protein>
    <submittedName>
        <fullName evidence="2">Uncharacterized protein</fullName>
    </submittedName>
</protein>
<dbReference type="Proteomes" id="UP000013776">
    <property type="component" value="Unassembled WGS sequence"/>
</dbReference>
<proteinExistence type="predicted"/>
<feature type="region of interest" description="Disordered" evidence="1">
    <location>
        <begin position="244"/>
        <end position="272"/>
    </location>
</feature>
<reference evidence="2 3" key="1">
    <citation type="journal article" date="2013" name="MBio">
        <title>Genome sequencing of the plant pathogen Taphrina deformans, the causal agent of peach leaf curl.</title>
        <authorList>
            <person name="Cisse O.H."/>
            <person name="Almeida J.M.G.C.F."/>
            <person name="Fonseca A."/>
            <person name="Kumar A.A."/>
            <person name="Salojaervi J."/>
            <person name="Overmyer K."/>
            <person name="Hauser P.M."/>
            <person name="Pagni M."/>
        </authorList>
    </citation>
    <scope>NUCLEOTIDE SEQUENCE [LARGE SCALE GENOMIC DNA]</scope>
    <source>
        <strain evidence="3">PYCC 5710 / ATCC 11124 / CBS 356.35 / IMI 108563 / JCM 9778 / NBRC 8474</strain>
    </source>
</reference>
<dbReference type="AlphaFoldDB" id="R4XHK6"/>
<evidence type="ECO:0000313" key="2">
    <source>
        <dbReference type="EMBL" id="CCG84008.1"/>
    </source>
</evidence>
<sequence>MSLADRRVNAPHHLGPIPTFELHTPTRTLDGILPFRRLDSVRSIDSFASQTTLPMYEAEEDDNPDVITTSMEIDPEDDDDDDSDVEATPRPNTVVRTTEHKKTKRSGMSKLFSRTDKSLPKYGPGVRLTRLPRLLKSREKDIRAGFSLGLPYHDGVPVIDVDPSLYMQAMSRINILLSAGATRDVQELIASQVELQEHVSFVKLADVKGQKHSVVKPAADGEAGQISGLSDSINYLTIPELDPSARLSDDESSFDQRSMGRRGSAASTSSFSSTKSSLSQRIKFRFEKREEWCLLFE</sequence>
<keyword evidence="3" id="KW-1185">Reference proteome</keyword>
<evidence type="ECO:0000313" key="3">
    <source>
        <dbReference type="Proteomes" id="UP000013776"/>
    </source>
</evidence>
<name>R4XHK6_TAPDE</name>
<feature type="compositionally biased region" description="Acidic residues" evidence="1">
    <location>
        <begin position="73"/>
        <end position="85"/>
    </location>
</feature>
<gene>
    <name evidence="2" type="ORF">TAPDE_004370</name>
</gene>
<dbReference type="EMBL" id="CAHR02000194">
    <property type="protein sequence ID" value="CCG84008.1"/>
    <property type="molecule type" value="Genomic_DNA"/>
</dbReference>
<evidence type="ECO:0000256" key="1">
    <source>
        <dbReference type="SAM" id="MobiDB-lite"/>
    </source>
</evidence>
<comment type="caution">
    <text evidence="2">The sequence shown here is derived from an EMBL/GenBank/DDBJ whole genome shotgun (WGS) entry which is preliminary data.</text>
</comment>
<feature type="region of interest" description="Disordered" evidence="1">
    <location>
        <begin position="52"/>
        <end position="109"/>
    </location>
</feature>
<feature type="compositionally biased region" description="Low complexity" evidence="1">
    <location>
        <begin position="261"/>
        <end position="272"/>
    </location>
</feature>
<organism evidence="2 3">
    <name type="scientific">Taphrina deformans (strain PYCC 5710 / ATCC 11124 / CBS 356.35 / IMI 108563 / JCM 9778 / NBRC 8474)</name>
    <name type="common">Peach leaf curl fungus</name>
    <name type="synonym">Lalaria deformans</name>
    <dbReference type="NCBI Taxonomy" id="1097556"/>
    <lineage>
        <taxon>Eukaryota</taxon>
        <taxon>Fungi</taxon>
        <taxon>Dikarya</taxon>
        <taxon>Ascomycota</taxon>
        <taxon>Taphrinomycotina</taxon>
        <taxon>Taphrinomycetes</taxon>
        <taxon>Taphrinales</taxon>
        <taxon>Taphrinaceae</taxon>
        <taxon>Taphrina</taxon>
    </lineage>
</organism>